<feature type="compositionally biased region" description="Low complexity" evidence="1">
    <location>
        <begin position="367"/>
        <end position="378"/>
    </location>
</feature>
<feature type="compositionally biased region" description="Pro residues" evidence="1">
    <location>
        <begin position="217"/>
        <end position="226"/>
    </location>
</feature>
<accession>A0A2G5B996</accession>
<dbReference type="OrthoDB" id="5590833at2759"/>
<evidence type="ECO:0000313" key="3">
    <source>
        <dbReference type="EMBL" id="PIA15552.1"/>
    </source>
</evidence>
<dbReference type="InterPro" id="IPR000270">
    <property type="entry name" value="PB1_dom"/>
</dbReference>
<dbReference type="CDD" id="cd05992">
    <property type="entry name" value="PB1"/>
    <property type="match status" value="1"/>
</dbReference>
<dbReference type="AlphaFoldDB" id="A0A2G5B996"/>
<feature type="compositionally biased region" description="Low complexity" evidence="1">
    <location>
        <begin position="184"/>
        <end position="194"/>
    </location>
</feature>
<feature type="region of interest" description="Disordered" evidence="1">
    <location>
        <begin position="175"/>
        <end position="229"/>
    </location>
</feature>
<keyword evidence="4" id="KW-1185">Reference proteome</keyword>
<protein>
    <recommendedName>
        <fullName evidence="2">PB1 domain-containing protein</fullName>
    </recommendedName>
</protein>
<evidence type="ECO:0000313" key="4">
    <source>
        <dbReference type="Proteomes" id="UP000242474"/>
    </source>
</evidence>
<name>A0A2G5B996_COERN</name>
<feature type="compositionally biased region" description="Low complexity" evidence="1">
    <location>
        <begin position="252"/>
        <end position="283"/>
    </location>
</feature>
<feature type="compositionally biased region" description="Basic and acidic residues" evidence="1">
    <location>
        <begin position="336"/>
        <end position="345"/>
    </location>
</feature>
<dbReference type="Proteomes" id="UP000242474">
    <property type="component" value="Unassembled WGS sequence"/>
</dbReference>
<feature type="region of interest" description="Disordered" evidence="1">
    <location>
        <begin position="336"/>
        <end position="485"/>
    </location>
</feature>
<feature type="compositionally biased region" description="Basic and acidic residues" evidence="1">
    <location>
        <begin position="195"/>
        <end position="210"/>
    </location>
</feature>
<feature type="region of interest" description="Disordered" evidence="1">
    <location>
        <begin position="252"/>
        <end position="297"/>
    </location>
</feature>
<dbReference type="SUPFAM" id="SSF54277">
    <property type="entry name" value="CAD &amp; PB1 domains"/>
    <property type="match status" value="1"/>
</dbReference>
<organism evidence="3 4">
    <name type="scientific">Coemansia reversa (strain ATCC 12441 / NRRL 1564)</name>
    <dbReference type="NCBI Taxonomy" id="763665"/>
    <lineage>
        <taxon>Eukaryota</taxon>
        <taxon>Fungi</taxon>
        <taxon>Fungi incertae sedis</taxon>
        <taxon>Zoopagomycota</taxon>
        <taxon>Kickxellomycotina</taxon>
        <taxon>Kickxellomycetes</taxon>
        <taxon>Kickxellales</taxon>
        <taxon>Kickxellaceae</taxon>
        <taxon>Coemansia</taxon>
    </lineage>
</organism>
<dbReference type="SMART" id="SM00666">
    <property type="entry name" value="PB1"/>
    <property type="match status" value="1"/>
</dbReference>
<feature type="compositionally biased region" description="Basic residues" evidence="1">
    <location>
        <begin position="1"/>
        <end position="12"/>
    </location>
</feature>
<feature type="compositionally biased region" description="Basic and acidic residues" evidence="1">
    <location>
        <begin position="379"/>
        <end position="485"/>
    </location>
</feature>
<gene>
    <name evidence="3" type="ORF">COEREDRAFT_81886</name>
</gene>
<sequence length="597" mass="65617">MGKGGQKAKRNSTPRGSLNGTVARDKSSSQNTSGSSSRGNSHVGNSLESLNVRLRKLQEETEQPVVPFRIKFVNNKEEATMADIYPYEEFNDIVQRITAKLRMTRHAEYVLMYKDNDDEEIGVACSDNLREMFAIFEPGSRLQLRIVPFNINNSGALDSIGKIWEYSHTPNVFVSEAGDDSDSDVSNQNVNISDIKLETSQKKQEMEQKPVELTPPDATPPTPKPASTPHMAVEDIAQAGITAAAAAAAQAATETGASSTKPEPPTSKQSASTSSKSSPKSSAVGTPGKSKDAEELRQAIMLMSTNLSLAIESLGTKLTRNFDKLSEEQASILESVKKAAERQKQEEEENRIELAKSQSTKADIQTAAAESADESPPAKSEDIKVEIDTKDEHLTVEIKSKDDAGVEDAPPKDDKPEPVKEDDKVEMEEVKTEPVKEEVKVEEAKPEPVKEEPEPEPVKEEPEPEPAKEEPKPEPVKEEVKVEEVKVQVEDPKPAAEETKPVEEVIHVEIIDEPSVSKVETKPATDNSYQSETFRFHFAAANFAFHNNPYASSFFQHGFAETGMPHHFEKPCLMSSPFKCNGCSCRYSNCAHCMSSI</sequence>
<feature type="compositionally biased region" description="Low complexity" evidence="1">
    <location>
        <begin position="28"/>
        <end position="45"/>
    </location>
</feature>
<feature type="region of interest" description="Disordered" evidence="1">
    <location>
        <begin position="1"/>
        <end position="45"/>
    </location>
</feature>
<feature type="domain" description="PB1" evidence="2">
    <location>
        <begin position="67"/>
        <end position="149"/>
    </location>
</feature>
<dbReference type="EMBL" id="KZ303506">
    <property type="protein sequence ID" value="PIA15552.1"/>
    <property type="molecule type" value="Genomic_DNA"/>
</dbReference>
<reference evidence="3 4" key="1">
    <citation type="journal article" date="2015" name="Genome Biol. Evol.">
        <title>Phylogenomic analyses indicate that early fungi evolved digesting cell walls of algal ancestors of land plants.</title>
        <authorList>
            <person name="Chang Y."/>
            <person name="Wang S."/>
            <person name="Sekimoto S."/>
            <person name="Aerts A.L."/>
            <person name="Choi C."/>
            <person name="Clum A."/>
            <person name="LaButti K.M."/>
            <person name="Lindquist E.A."/>
            <person name="Yee Ngan C."/>
            <person name="Ohm R.A."/>
            <person name="Salamov A.A."/>
            <person name="Grigoriev I.V."/>
            <person name="Spatafora J.W."/>
            <person name="Berbee M.L."/>
        </authorList>
    </citation>
    <scope>NUCLEOTIDE SEQUENCE [LARGE SCALE GENOMIC DNA]</scope>
    <source>
        <strain evidence="3 4">NRRL 1564</strain>
    </source>
</reference>
<evidence type="ECO:0000256" key="1">
    <source>
        <dbReference type="SAM" id="MobiDB-lite"/>
    </source>
</evidence>
<proteinExistence type="predicted"/>
<evidence type="ECO:0000259" key="2">
    <source>
        <dbReference type="SMART" id="SM00666"/>
    </source>
</evidence>